<dbReference type="PROSITE" id="PS50238">
    <property type="entry name" value="RHOGAP"/>
    <property type="match status" value="1"/>
</dbReference>
<accession>A0A8H5ZW31</accession>
<dbReference type="SMART" id="SM00055">
    <property type="entry name" value="FCH"/>
    <property type="match status" value="1"/>
</dbReference>
<dbReference type="InterPro" id="IPR000198">
    <property type="entry name" value="RhoGAP_dom"/>
</dbReference>
<protein>
    <recommendedName>
        <fullName evidence="10">Rho-GTPase-activating protein 8</fullName>
    </recommendedName>
</protein>
<evidence type="ECO:0000256" key="2">
    <source>
        <dbReference type="SAM" id="Coils"/>
    </source>
</evidence>
<dbReference type="InterPro" id="IPR001060">
    <property type="entry name" value="FCH_dom"/>
</dbReference>
<dbReference type="PANTHER" id="PTHR23065:SF17">
    <property type="entry name" value="RHO-GTPASE-ACTIVATING PROTEIN RGD2"/>
    <property type="match status" value="1"/>
</dbReference>
<dbReference type="OrthoDB" id="2155291at2759"/>
<dbReference type="GO" id="GO:0005737">
    <property type="term" value="C:cytoplasm"/>
    <property type="evidence" value="ECO:0007669"/>
    <property type="project" value="TreeGrafter"/>
</dbReference>
<dbReference type="OMA" id="RKTWIYE"/>
<dbReference type="InterPro" id="IPR031160">
    <property type="entry name" value="F_BAR_dom"/>
</dbReference>
<feature type="compositionally biased region" description="Polar residues" evidence="3">
    <location>
        <begin position="745"/>
        <end position="761"/>
    </location>
</feature>
<dbReference type="Pfam" id="PF00611">
    <property type="entry name" value="FCH"/>
    <property type="match status" value="1"/>
</dbReference>
<reference evidence="8 9" key="1">
    <citation type="submission" date="2019-04" db="EMBL/GenBank/DDBJ databases">
        <title>Aspergillus burnettii sp. nov., novel species from soil in southeast Queensland.</title>
        <authorList>
            <person name="Gilchrist C.L.M."/>
            <person name="Pitt J.I."/>
            <person name="Lange L."/>
            <person name="Lacey H.J."/>
            <person name="Vuong D."/>
            <person name="Midgley D.J."/>
            <person name="Greenfield P."/>
            <person name="Bradbury M."/>
            <person name="Lacey E."/>
            <person name="Busk P.K."/>
            <person name="Pilgaard B."/>
            <person name="Chooi Y.H."/>
            <person name="Piggott A.M."/>
        </authorList>
    </citation>
    <scope>NUCLEOTIDE SEQUENCE [LARGE SCALE GENOMIC DNA]</scope>
    <source>
        <strain evidence="8 9">FRR 5400</strain>
    </source>
</reference>
<dbReference type="GO" id="GO:0005096">
    <property type="term" value="F:GTPase activator activity"/>
    <property type="evidence" value="ECO:0007669"/>
    <property type="project" value="TreeGrafter"/>
</dbReference>
<evidence type="ECO:0000259" key="4">
    <source>
        <dbReference type="PROSITE" id="PS50186"/>
    </source>
</evidence>
<dbReference type="InterPro" id="IPR036390">
    <property type="entry name" value="WH_DNA-bd_sf"/>
</dbReference>
<feature type="compositionally biased region" description="Basic and acidic residues" evidence="3">
    <location>
        <begin position="856"/>
        <end position="881"/>
    </location>
</feature>
<keyword evidence="1 2" id="KW-0175">Coiled coil</keyword>
<feature type="region of interest" description="Disordered" evidence="3">
    <location>
        <begin position="671"/>
        <end position="761"/>
    </location>
</feature>
<accession>A0A5N7C811</accession>
<dbReference type="GO" id="GO:0007264">
    <property type="term" value="P:small GTPase-mediated signal transduction"/>
    <property type="evidence" value="ECO:0007669"/>
    <property type="project" value="TreeGrafter"/>
</dbReference>
<dbReference type="Pfam" id="PF00620">
    <property type="entry name" value="RhoGAP"/>
    <property type="match status" value="1"/>
</dbReference>
<feature type="domain" description="Rho-GAP" evidence="5">
    <location>
        <begin position="464"/>
        <end position="662"/>
    </location>
</feature>
<dbReference type="InterPro" id="IPR036388">
    <property type="entry name" value="WH-like_DNA-bd_sf"/>
</dbReference>
<dbReference type="GO" id="GO:0005886">
    <property type="term" value="C:plasma membrane"/>
    <property type="evidence" value="ECO:0007669"/>
    <property type="project" value="TreeGrafter"/>
</dbReference>
<dbReference type="AlphaFoldDB" id="A0A5N6GDS7"/>
<dbReference type="PROSITE" id="PS51741">
    <property type="entry name" value="F_BAR"/>
    <property type="match status" value="1"/>
</dbReference>
<evidence type="ECO:0000259" key="6">
    <source>
        <dbReference type="PROSITE" id="PS51741"/>
    </source>
</evidence>
<dbReference type="PROSITE" id="PS50186">
    <property type="entry name" value="DEP"/>
    <property type="match status" value="1"/>
</dbReference>
<dbReference type="GO" id="GO:0000935">
    <property type="term" value="C:division septum"/>
    <property type="evidence" value="ECO:0007669"/>
    <property type="project" value="TreeGrafter"/>
</dbReference>
<evidence type="ECO:0000256" key="1">
    <source>
        <dbReference type="PROSITE-ProRule" id="PRU01077"/>
    </source>
</evidence>
<dbReference type="Gene3D" id="1.20.1270.60">
    <property type="entry name" value="Arfaptin homology (AH) domain/BAR domain"/>
    <property type="match status" value="2"/>
</dbReference>
<evidence type="ECO:0000256" key="3">
    <source>
        <dbReference type="SAM" id="MobiDB-lite"/>
    </source>
</evidence>
<evidence type="ECO:0008006" key="10">
    <source>
        <dbReference type="Google" id="ProtNLM"/>
    </source>
</evidence>
<name>A0A5N6GDS7_PETAA</name>
<dbReference type="EMBL" id="ML735262">
    <property type="protein sequence ID" value="KAE8389723.1"/>
    <property type="molecule type" value="Genomic_DNA"/>
</dbReference>
<feature type="coiled-coil region" evidence="2">
    <location>
        <begin position="343"/>
        <end position="377"/>
    </location>
</feature>
<evidence type="ECO:0000259" key="5">
    <source>
        <dbReference type="PROSITE" id="PS50238"/>
    </source>
</evidence>
<dbReference type="Proteomes" id="UP000541154">
    <property type="component" value="Unassembled WGS sequence"/>
</dbReference>
<dbReference type="InterPro" id="IPR027267">
    <property type="entry name" value="AH/BAR_dom_sf"/>
</dbReference>
<feature type="compositionally biased region" description="Low complexity" evidence="3">
    <location>
        <begin position="775"/>
        <end position="796"/>
    </location>
</feature>
<keyword evidence="9" id="KW-1185">Reference proteome</keyword>
<dbReference type="FunFam" id="1.20.1270.60:FF:000073">
    <property type="entry name" value="RhoGAP and Fes/CIP4 domain protein"/>
    <property type="match status" value="1"/>
</dbReference>
<dbReference type="SUPFAM" id="SSF103657">
    <property type="entry name" value="BAR/IMD domain-like"/>
    <property type="match status" value="1"/>
</dbReference>
<feature type="coiled-coil region" evidence="2">
    <location>
        <begin position="116"/>
        <end position="143"/>
    </location>
</feature>
<dbReference type="FunFam" id="1.20.1270.60:FF:000050">
    <property type="entry name" value="RhoGAP and Fes/CIP4 domain protein"/>
    <property type="match status" value="1"/>
</dbReference>
<dbReference type="SUPFAM" id="SSF46785">
    <property type="entry name" value="Winged helix' DNA-binding domain"/>
    <property type="match status" value="1"/>
</dbReference>
<dbReference type="InterPro" id="IPR000591">
    <property type="entry name" value="DEP_dom"/>
</dbReference>
<dbReference type="Pfam" id="PF00610">
    <property type="entry name" value="DEP"/>
    <property type="match status" value="1"/>
</dbReference>
<evidence type="ECO:0000313" key="7">
    <source>
        <dbReference type="EMBL" id="KAE8389723.1"/>
    </source>
</evidence>
<dbReference type="SUPFAM" id="SSF48350">
    <property type="entry name" value="GTPase activation domain, GAP"/>
    <property type="match status" value="1"/>
</dbReference>
<organism evidence="7">
    <name type="scientific">Petromyces alliaceus</name>
    <name type="common">Aspergillus alliaceus</name>
    <dbReference type="NCBI Taxonomy" id="209559"/>
    <lineage>
        <taxon>Eukaryota</taxon>
        <taxon>Fungi</taxon>
        <taxon>Dikarya</taxon>
        <taxon>Ascomycota</taxon>
        <taxon>Pezizomycotina</taxon>
        <taxon>Eurotiomycetes</taxon>
        <taxon>Eurotiomycetidae</taxon>
        <taxon>Eurotiales</taxon>
        <taxon>Aspergillaceae</taxon>
        <taxon>Aspergillus</taxon>
        <taxon>Aspergillus subgen. Circumdati</taxon>
    </lineage>
</organism>
<feature type="region of interest" description="Disordered" evidence="3">
    <location>
        <begin position="775"/>
        <end position="881"/>
    </location>
</feature>
<accession>A0A5N6GDS7</accession>
<dbReference type="FunFam" id="1.10.555.10:FF:000044">
    <property type="entry name" value="Rho-gtpase-activating protein 8"/>
    <property type="match status" value="1"/>
</dbReference>
<feature type="compositionally biased region" description="Basic and acidic residues" evidence="3">
    <location>
        <begin position="688"/>
        <end position="707"/>
    </location>
</feature>
<feature type="domain" description="DEP" evidence="4">
    <location>
        <begin position="227"/>
        <end position="296"/>
    </location>
</feature>
<evidence type="ECO:0000313" key="8">
    <source>
        <dbReference type="EMBL" id="KAF5856302.1"/>
    </source>
</evidence>
<evidence type="ECO:0000313" key="9">
    <source>
        <dbReference type="Proteomes" id="UP000541154"/>
    </source>
</evidence>
<dbReference type="CDD" id="cd04399">
    <property type="entry name" value="RhoGAP_fRGD2"/>
    <property type="match status" value="1"/>
</dbReference>
<dbReference type="Gene3D" id="1.10.10.10">
    <property type="entry name" value="Winged helix-like DNA-binding domain superfamily/Winged helix DNA-binding domain"/>
    <property type="match status" value="1"/>
</dbReference>
<dbReference type="Proteomes" id="UP000326877">
    <property type="component" value="Unassembled WGS sequence"/>
</dbReference>
<dbReference type="Gene3D" id="1.10.555.10">
    <property type="entry name" value="Rho GTPase activation protein"/>
    <property type="match status" value="1"/>
</dbReference>
<sequence length="881" mass="97931">MSGFAVSFWTPDYATGLGVLYGKLQQGVVENKQIITIASMRADAEEQYGARLGDIAPAVDRLTGTGFGKDDGASVRKAYEGVRTEMIEAAKNHQKIAANIRELVVSPFRRWCDQHEARIQNSHDDLQARIKEHTKQADLVKKLRSHYFNKCRVVEDLEEENKLAFQAPETSPKVKAPPKIILPEETEEEEPVEIGDHVYTPEGLKQLLVHMLDNIKLGDVKVPIIGTYQNTSTGVDIVEYTQKHMNATSVSYAERIGQDLVDNGLLRLVGNMGSTFANSSKMRYQWRPKVFQITGIPEKNKPLMRVTSMANSEDGSESPISSVSEMLAGWNPLNNSHPNETPSEKLRREAREADERYKAAVRKLDQIRCKLEEEILENLRFMEQCELDRLKAIKAVVLDFSGAISNVIPNLQSTVDHMMLYQETIQPLGDLRYLLENYRTGGFVPRVQAYENYYGSVEDQNFGVDLEARARADRKRVPVLVTTLLTYLDNRYPELEGDEARRAIWLYDVPLAATHQLRNILNNSKIDYQEVLDKYEVPIVASVLKLYLLELPDSLVSSQVYEIVKTIYSTTAHETTEEGRIKVLQSTLGQLRLNNIATLDAIMTHFTRLIDLTSADEAYISALAQTLSPCILRPRVESSLTMNERHSYRLIRDLFAHKDAIFGELKRQSSGLGVTGSISRPRAISTDESNRRAAMEARNRAIMDRSRANSPAPPRKHRRDRSSGPSEVGRFPVNVTSPTERRTATRNSLDVPSSNSSPTAQEQLSNVNINAATEATTNGTSSDSSASATANETTSDGTTSPPPMATSAADDSPTPTPTPAADAEKRASITRSSFTRKPGLGNRSSFPVVPSGESGTDSKRNSLADSEPKGVTLEDKPMDDD</sequence>
<dbReference type="EMBL" id="SPNV01000329">
    <property type="protein sequence ID" value="KAF5856302.1"/>
    <property type="molecule type" value="Genomic_DNA"/>
</dbReference>
<feature type="domain" description="F-BAR" evidence="6">
    <location>
        <begin position="2"/>
        <end position="430"/>
    </location>
</feature>
<dbReference type="SMART" id="SM00324">
    <property type="entry name" value="RhoGAP"/>
    <property type="match status" value="1"/>
</dbReference>
<dbReference type="InterPro" id="IPR008936">
    <property type="entry name" value="Rho_GTPase_activation_prot"/>
</dbReference>
<reference evidence="7" key="2">
    <citation type="submission" date="2019-04" db="EMBL/GenBank/DDBJ databases">
        <title>Friends and foes A comparative genomics studyof 23 Aspergillus species from section Flavi.</title>
        <authorList>
            <consortium name="DOE Joint Genome Institute"/>
            <person name="Kjaerbolling I."/>
            <person name="Vesth T."/>
            <person name="Frisvad J.C."/>
            <person name="Nybo J.L."/>
            <person name="Theobald S."/>
            <person name="Kildgaard S."/>
            <person name="Isbrandt T."/>
            <person name="Kuo A."/>
            <person name="Sato A."/>
            <person name="Lyhne E.K."/>
            <person name="Kogle M.E."/>
            <person name="Wiebenga A."/>
            <person name="Kun R.S."/>
            <person name="Lubbers R.J."/>
            <person name="Makela M.R."/>
            <person name="Barry K."/>
            <person name="Chovatia M."/>
            <person name="Clum A."/>
            <person name="Daum C."/>
            <person name="Haridas S."/>
            <person name="He G."/>
            <person name="LaButti K."/>
            <person name="Lipzen A."/>
            <person name="Mondo S."/>
            <person name="Riley R."/>
            <person name="Salamov A."/>
            <person name="Simmons B.A."/>
            <person name="Magnuson J.K."/>
            <person name="Henrissat B."/>
            <person name="Mortensen U.H."/>
            <person name="Larsen T.O."/>
            <person name="Devries R.P."/>
            <person name="Grigoriev I.V."/>
            <person name="Machida M."/>
            <person name="Baker S.E."/>
            <person name="Andersen M.R."/>
        </authorList>
    </citation>
    <scope>NUCLEOTIDE SEQUENCE [LARGE SCALE GENOMIC DNA]</scope>
    <source>
        <strain evidence="7">IBT 14317</strain>
    </source>
</reference>
<gene>
    <name evidence="7" type="ORF">BDV23DRAFT_156763</name>
    <name evidence="8" type="ORF">ETB97_007538</name>
</gene>
<proteinExistence type="predicted"/>
<dbReference type="PANTHER" id="PTHR23065">
    <property type="entry name" value="PROLINE-SERINE-THREONINE PHOSPHATASE INTERACTING PROTEIN 1"/>
    <property type="match status" value="1"/>
</dbReference>
<dbReference type="GO" id="GO:0007010">
    <property type="term" value="P:cytoskeleton organization"/>
    <property type="evidence" value="ECO:0007669"/>
    <property type="project" value="TreeGrafter"/>
</dbReference>